<dbReference type="GO" id="GO:0051287">
    <property type="term" value="F:NAD binding"/>
    <property type="evidence" value="ECO:0007669"/>
    <property type="project" value="InterPro"/>
</dbReference>
<evidence type="ECO:0000256" key="1">
    <source>
        <dbReference type="ARBA" id="ARBA00023002"/>
    </source>
</evidence>
<evidence type="ECO:0000259" key="3">
    <source>
        <dbReference type="Pfam" id="PF02826"/>
    </source>
</evidence>
<dbReference type="Gene3D" id="3.40.50.720">
    <property type="entry name" value="NAD(P)-binding Rossmann-like Domain"/>
    <property type="match status" value="2"/>
</dbReference>
<dbReference type="AlphaFoldDB" id="A0A411YF40"/>
<evidence type="ECO:0000313" key="4">
    <source>
        <dbReference type="EMBL" id="QBI19845.1"/>
    </source>
</evidence>
<dbReference type="Pfam" id="PF02826">
    <property type="entry name" value="2-Hacid_dh_C"/>
    <property type="match status" value="1"/>
</dbReference>
<keyword evidence="5" id="KW-1185">Reference proteome</keyword>
<feature type="domain" description="D-isomer specific 2-hydroxyacid dehydrogenase NAD-binding" evidence="3">
    <location>
        <begin position="103"/>
        <end position="268"/>
    </location>
</feature>
<dbReference type="PANTHER" id="PTHR43333">
    <property type="entry name" value="2-HACID_DH_C DOMAIN-CONTAINING PROTEIN"/>
    <property type="match status" value="1"/>
</dbReference>
<dbReference type="KEGG" id="erz:ER308_09935"/>
<dbReference type="InterPro" id="IPR036291">
    <property type="entry name" value="NAD(P)-bd_dom_sf"/>
</dbReference>
<sequence>MQRRGRVAVTPTRVEEIEAAVQAGGATLATPETADAIVWTSPADIEALRAVLGPQHRWVALPIAGVEQWLASGIIDDTRTWTCAKGVYAPGVAEHAAAMVLAGAKQLPAAARADEWGAAPVGRRLEHASTLVVGTGGIGRRVAALLAPFGSRVVGVNRHGRPVPEFERTHPADQLHDAATTADFLVLCCALTPRTRGLVGQELLDRLPPGGWVVNVARGGLVDTDALVRSLRSGHLGGAALDVTDPEPLPRDHPLWSFPNVLITPHIANPHDGIPWSAHLPELAAHIERNVRAYLSEGDLEGRVDGTEGY</sequence>
<dbReference type="RefSeq" id="WP_131154842.1">
    <property type="nucleotide sequence ID" value="NZ_CP036402.1"/>
</dbReference>
<dbReference type="SUPFAM" id="SSF51735">
    <property type="entry name" value="NAD(P)-binding Rossmann-fold domains"/>
    <property type="match status" value="1"/>
</dbReference>
<evidence type="ECO:0000256" key="2">
    <source>
        <dbReference type="ARBA" id="ARBA00023027"/>
    </source>
</evidence>
<protein>
    <submittedName>
        <fullName evidence="4">Hydroxyacid dehydrogenase</fullName>
    </submittedName>
</protein>
<dbReference type="InterPro" id="IPR006140">
    <property type="entry name" value="D-isomer_DH_NAD-bd"/>
</dbReference>
<dbReference type="OrthoDB" id="4324715at2"/>
<dbReference type="Proteomes" id="UP000291469">
    <property type="component" value="Chromosome"/>
</dbReference>
<accession>A0A411YF40</accession>
<gene>
    <name evidence="4" type="ORF">ER308_09935</name>
</gene>
<dbReference type="PROSITE" id="PS00671">
    <property type="entry name" value="D_2_HYDROXYACID_DH_3"/>
    <property type="match status" value="1"/>
</dbReference>
<evidence type="ECO:0000313" key="5">
    <source>
        <dbReference type="Proteomes" id="UP000291469"/>
    </source>
</evidence>
<reference evidence="4 5" key="1">
    <citation type="submission" date="2019-01" db="EMBL/GenBank/DDBJ databases">
        <title>Egibacter rhizosphaerae EGI 80759T.</title>
        <authorList>
            <person name="Chen D.-D."/>
            <person name="Tian Y."/>
            <person name="Jiao J.-Y."/>
            <person name="Zhang X.-T."/>
            <person name="Zhang Y.-G."/>
            <person name="Zhang Y."/>
            <person name="Xiao M."/>
            <person name="Shu W.-S."/>
            <person name="Li W.-J."/>
        </authorList>
    </citation>
    <scope>NUCLEOTIDE SEQUENCE [LARGE SCALE GENOMIC DNA]</scope>
    <source>
        <strain evidence="4 5">EGI 80759</strain>
    </source>
</reference>
<dbReference type="PANTHER" id="PTHR43333:SF1">
    <property type="entry name" value="D-ISOMER SPECIFIC 2-HYDROXYACID DEHYDROGENASE NAD-BINDING DOMAIN-CONTAINING PROTEIN"/>
    <property type="match status" value="1"/>
</dbReference>
<dbReference type="InterPro" id="IPR029753">
    <property type="entry name" value="D-isomer_DH_CS"/>
</dbReference>
<dbReference type="GO" id="GO:0016616">
    <property type="term" value="F:oxidoreductase activity, acting on the CH-OH group of donors, NAD or NADP as acceptor"/>
    <property type="evidence" value="ECO:0007669"/>
    <property type="project" value="UniProtKB-ARBA"/>
</dbReference>
<keyword evidence="2" id="KW-0520">NAD</keyword>
<name>A0A411YF40_9ACTN</name>
<keyword evidence="1" id="KW-0560">Oxidoreductase</keyword>
<dbReference type="EMBL" id="CP036402">
    <property type="protein sequence ID" value="QBI19845.1"/>
    <property type="molecule type" value="Genomic_DNA"/>
</dbReference>
<organism evidence="4 5">
    <name type="scientific">Egibacter rhizosphaerae</name>
    <dbReference type="NCBI Taxonomy" id="1670831"/>
    <lineage>
        <taxon>Bacteria</taxon>
        <taxon>Bacillati</taxon>
        <taxon>Actinomycetota</taxon>
        <taxon>Nitriliruptoria</taxon>
        <taxon>Egibacterales</taxon>
        <taxon>Egibacteraceae</taxon>
        <taxon>Egibacter</taxon>
    </lineage>
</organism>
<proteinExistence type="predicted"/>